<name>A0A154IFH5_RHILE</name>
<accession>A0A154IFH5</accession>
<protein>
    <submittedName>
        <fullName evidence="1">Uncharacterized protein</fullName>
    </submittedName>
</protein>
<gene>
    <name evidence="1" type="ORF">A4A59_23055</name>
</gene>
<dbReference type="EMBL" id="LVYU01000103">
    <property type="protein sequence ID" value="KZA99292.1"/>
    <property type="molecule type" value="Genomic_DNA"/>
</dbReference>
<proteinExistence type="predicted"/>
<reference evidence="1" key="1">
    <citation type="submission" date="2016-03" db="EMBL/GenBank/DDBJ databases">
        <title>Microsymbionts genomes from the relict species Vavilovia formosa.</title>
        <authorList>
            <person name="Chirak E."/>
            <person name="Kimeklis A."/>
            <person name="Kopat V."/>
            <person name="Andronov E."/>
        </authorList>
    </citation>
    <scope>NUCLEOTIDE SEQUENCE [LARGE SCALE GENOMIC DNA]</scope>
    <source>
        <strain evidence="1">Vaf12</strain>
    </source>
</reference>
<dbReference type="AlphaFoldDB" id="A0A154IFH5"/>
<comment type="caution">
    <text evidence="1">The sequence shown here is derived from an EMBL/GenBank/DDBJ whole genome shotgun (WGS) entry which is preliminary data.</text>
</comment>
<sequence>MPNTPIPATAEGMPKFNRAAIMTLAWKLYRRDWTNARPANGQAHRKSFSRCLKSAWMTAKFEAEKARMTIKQRAADRVEELTRELMRIEARPWKMTTVADRRAIQAEIQALCKTTLQ</sequence>
<dbReference type="RefSeq" id="WP_062943069.1">
    <property type="nucleotide sequence ID" value="NZ_CP171844.1"/>
</dbReference>
<organism evidence="1">
    <name type="scientific">Rhizobium leguminosarum</name>
    <dbReference type="NCBI Taxonomy" id="384"/>
    <lineage>
        <taxon>Bacteria</taxon>
        <taxon>Pseudomonadati</taxon>
        <taxon>Pseudomonadota</taxon>
        <taxon>Alphaproteobacteria</taxon>
        <taxon>Hyphomicrobiales</taxon>
        <taxon>Rhizobiaceae</taxon>
        <taxon>Rhizobium/Agrobacterium group</taxon>
        <taxon>Rhizobium</taxon>
    </lineage>
</organism>
<evidence type="ECO:0000313" key="1">
    <source>
        <dbReference type="EMBL" id="KZA99292.1"/>
    </source>
</evidence>